<dbReference type="GO" id="GO:0015074">
    <property type="term" value="P:DNA integration"/>
    <property type="evidence" value="ECO:0007669"/>
    <property type="project" value="InterPro"/>
</dbReference>
<evidence type="ECO:0000259" key="1">
    <source>
        <dbReference type="PROSITE" id="PS50994"/>
    </source>
</evidence>
<dbReference type="GO" id="GO:0003964">
    <property type="term" value="F:RNA-directed DNA polymerase activity"/>
    <property type="evidence" value="ECO:0007669"/>
    <property type="project" value="UniProtKB-KW"/>
</dbReference>
<keyword evidence="2" id="KW-0695">RNA-directed DNA polymerase</keyword>
<accession>A0A225VLQ3</accession>
<dbReference type="PROSITE" id="PS50994">
    <property type="entry name" value="INTEGRASE"/>
    <property type="match status" value="1"/>
</dbReference>
<reference evidence="3" key="1">
    <citation type="submission" date="2017-03" db="EMBL/GenBank/DDBJ databases">
        <title>Phytopthora megakarya and P. palmivora, two closely related causual agents of cacao black pod achieved similar genome size and gene model numbers by different mechanisms.</title>
        <authorList>
            <person name="Ali S."/>
            <person name="Shao J."/>
            <person name="Larry D.J."/>
            <person name="Kronmiller B."/>
            <person name="Shen D."/>
            <person name="Strem M.D."/>
            <person name="Melnick R.L."/>
            <person name="Guiltinan M.J."/>
            <person name="Tyler B.M."/>
            <person name="Meinhardt L.W."/>
            <person name="Bailey B.A."/>
        </authorList>
    </citation>
    <scope>NUCLEOTIDE SEQUENCE [LARGE SCALE GENOMIC DNA]</scope>
    <source>
        <strain evidence="3">zdho120</strain>
    </source>
</reference>
<dbReference type="Gene3D" id="3.30.420.10">
    <property type="entry name" value="Ribonuclease H-like superfamily/Ribonuclease H"/>
    <property type="match status" value="1"/>
</dbReference>
<evidence type="ECO:0000313" key="2">
    <source>
        <dbReference type="EMBL" id="OWZ05939.1"/>
    </source>
</evidence>
<dbReference type="AlphaFoldDB" id="A0A225VLQ3"/>
<dbReference type="Proteomes" id="UP000198211">
    <property type="component" value="Unassembled WGS sequence"/>
</dbReference>
<comment type="caution">
    <text evidence="2">The sequence shown here is derived from an EMBL/GenBank/DDBJ whole genome shotgun (WGS) entry which is preliminary data.</text>
</comment>
<gene>
    <name evidence="2" type="ORF">PHMEG_00021885</name>
</gene>
<dbReference type="InterPro" id="IPR001584">
    <property type="entry name" value="Integrase_cat-core"/>
</dbReference>
<dbReference type="EMBL" id="NBNE01004188">
    <property type="protein sequence ID" value="OWZ05939.1"/>
    <property type="molecule type" value="Genomic_DNA"/>
</dbReference>
<feature type="domain" description="Integrase catalytic" evidence="1">
    <location>
        <begin position="1"/>
        <end position="105"/>
    </location>
</feature>
<keyword evidence="3" id="KW-1185">Reference proteome</keyword>
<dbReference type="InterPro" id="IPR036397">
    <property type="entry name" value="RNaseH_sf"/>
</dbReference>
<dbReference type="OrthoDB" id="120506at2759"/>
<keyword evidence="2" id="KW-0548">Nucleotidyltransferase</keyword>
<dbReference type="InterPro" id="IPR012337">
    <property type="entry name" value="RNaseH-like_sf"/>
</dbReference>
<evidence type="ECO:0000313" key="3">
    <source>
        <dbReference type="Proteomes" id="UP000198211"/>
    </source>
</evidence>
<name>A0A225VLQ3_9STRA</name>
<organism evidence="2 3">
    <name type="scientific">Phytophthora megakarya</name>
    <dbReference type="NCBI Taxonomy" id="4795"/>
    <lineage>
        <taxon>Eukaryota</taxon>
        <taxon>Sar</taxon>
        <taxon>Stramenopiles</taxon>
        <taxon>Oomycota</taxon>
        <taxon>Peronosporomycetes</taxon>
        <taxon>Peronosporales</taxon>
        <taxon>Peronosporaceae</taxon>
        <taxon>Phytophthora</taxon>
    </lineage>
</organism>
<keyword evidence="2" id="KW-0808">Transferase</keyword>
<proteinExistence type="predicted"/>
<dbReference type="GO" id="GO:0003676">
    <property type="term" value="F:nucleic acid binding"/>
    <property type="evidence" value="ECO:0007669"/>
    <property type="project" value="InterPro"/>
</dbReference>
<sequence length="105" mass="12509">MVAVILDWFKRFSLPETWESDNGSHFKAEVMTSLCKRPKANQSFVPVYTQWINETIERINRDILQVLRVMLLEYQLDTRNWFYLLPMIQPNLNHSPVPPSETMPR</sequence>
<dbReference type="SUPFAM" id="SSF53098">
    <property type="entry name" value="Ribonuclease H-like"/>
    <property type="match status" value="1"/>
</dbReference>
<protein>
    <submittedName>
        <fullName evidence="2">RNA-directed DNA polymerase</fullName>
    </submittedName>
</protein>